<dbReference type="SMART" id="SM00999">
    <property type="entry name" value="Aerolysin"/>
    <property type="match status" value="1"/>
</dbReference>
<evidence type="ECO:0000256" key="1">
    <source>
        <dbReference type="ARBA" id="ARBA00009831"/>
    </source>
</evidence>
<keyword evidence="5" id="KW-1185">Reference proteome</keyword>
<comment type="similarity">
    <text evidence="1">Belongs to the aerolysin family.</text>
</comment>
<feature type="domain" description="Aerolysin-like C-terminal" evidence="3">
    <location>
        <begin position="14"/>
        <end position="323"/>
    </location>
</feature>
<proteinExistence type="inferred from homology"/>
<dbReference type="Gene3D" id="2.170.15.10">
    <property type="entry name" value="Proaerolysin, chain A, domain 3"/>
    <property type="match status" value="1"/>
</dbReference>
<keyword evidence="2" id="KW-1015">Disulfide bond</keyword>
<protein>
    <submittedName>
        <fullName evidence="4">Aerolysin family beta-barrel pore-forming toxin</fullName>
    </submittedName>
</protein>
<organism evidence="4 5">
    <name type="scientific">Clostridium tarantellae</name>
    <dbReference type="NCBI Taxonomy" id="39493"/>
    <lineage>
        <taxon>Bacteria</taxon>
        <taxon>Bacillati</taxon>
        <taxon>Bacillota</taxon>
        <taxon>Clostridia</taxon>
        <taxon>Eubacteriales</taxon>
        <taxon>Clostridiaceae</taxon>
        <taxon>Clostridium</taxon>
    </lineage>
</organism>
<comment type="caution">
    <text evidence="4">The sequence shown here is derived from an EMBL/GenBank/DDBJ whole genome shotgun (WGS) entry which is preliminary data.</text>
</comment>
<dbReference type="AlphaFoldDB" id="A0A6I1MM42"/>
<name>A0A6I1MM42_9CLOT</name>
<evidence type="ECO:0000259" key="3">
    <source>
        <dbReference type="SMART" id="SM00999"/>
    </source>
</evidence>
<reference evidence="4 5" key="1">
    <citation type="submission" date="2019-10" db="EMBL/GenBank/DDBJ databases">
        <title>The Genome Sequence of Clostridium tarantellae Isolated from Fish Brain.</title>
        <authorList>
            <person name="Bano L."/>
            <person name="Kiel M."/>
            <person name="Sales G."/>
            <person name="Doxey A.C."/>
            <person name="Mansfield M.J."/>
            <person name="Schiavone M."/>
            <person name="Rossetto O."/>
            <person name="Pirazzini M."/>
            <person name="Dobrindt U."/>
            <person name="Montecucco C."/>
        </authorList>
    </citation>
    <scope>NUCLEOTIDE SEQUENCE [LARGE SCALE GENOMIC DNA]</scope>
    <source>
        <strain evidence="4 5">DSM 3997</strain>
    </source>
</reference>
<dbReference type="RefSeq" id="WP_152891149.1">
    <property type="nucleotide sequence ID" value="NZ_WHJC01000245.1"/>
</dbReference>
<evidence type="ECO:0000313" key="4">
    <source>
        <dbReference type="EMBL" id="MPQ44566.1"/>
    </source>
</evidence>
<dbReference type="Pfam" id="PF01117">
    <property type="entry name" value="Aerolysin"/>
    <property type="match status" value="1"/>
</dbReference>
<accession>A0A6I1MM42</accession>
<evidence type="ECO:0000256" key="2">
    <source>
        <dbReference type="ARBA" id="ARBA00023157"/>
    </source>
</evidence>
<dbReference type="Gene3D" id="3.30.412.10">
    <property type="entry name" value="Proaerolysin, chain A, domain 2"/>
    <property type="match status" value="1"/>
</dbReference>
<sequence length="323" mass="36349">MDNNYLLLPSSETEDKEVIKFNLVANSTFQSYWSTLAKILGFQFSETLKITKSNDDYILHEGSAPQDGKFQMIVSKFKLEFLPNSITLGIPTTAELTPDTFGSTSLNNRSSVPIKITKNFSFKVGNKISVHSSHKISNSLAIKKSSKVSIAPVTTKLELSFKFSHQYTFGNQESILEQSQFIDQATFTVPPNISVPVNVLVKKSKITTPFNALARIFYNVTFKGPFDSSKNTHRNSSAQISYTFGNDNFAAYEHLKKQYNLRHLETISPWKWDEVINQNKQEQLNFLSELFKGHAIQINGTFVKETSSDVNISAGPPFLYTTP</sequence>
<gene>
    <name evidence="4" type="ORF">GBZ86_12515</name>
</gene>
<dbReference type="Proteomes" id="UP000430345">
    <property type="component" value="Unassembled WGS sequence"/>
</dbReference>
<dbReference type="SUPFAM" id="SSF56973">
    <property type="entry name" value="Aerolisin/ETX pore-forming domain"/>
    <property type="match status" value="1"/>
</dbReference>
<evidence type="ECO:0000313" key="5">
    <source>
        <dbReference type="Proteomes" id="UP000430345"/>
    </source>
</evidence>
<dbReference type="InterPro" id="IPR055267">
    <property type="entry name" value="Aerolysin-like_C"/>
</dbReference>
<dbReference type="EMBL" id="WHJC01000245">
    <property type="protein sequence ID" value="MPQ44566.1"/>
    <property type="molecule type" value="Genomic_DNA"/>
</dbReference>